<feature type="compositionally biased region" description="Basic residues" evidence="1">
    <location>
        <begin position="345"/>
        <end position="355"/>
    </location>
</feature>
<feature type="compositionally biased region" description="Low complexity" evidence="1">
    <location>
        <begin position="204"/>
        <end position="242"/>
    </location>
</feature>
<accession>A0AA43QNB6</accession>
<feature type="region of interest" description="Disordered" evidence="1">
    <location>
        <begin position="57"/>
        <end position="123"/>
    </location>
</feature>
<dbReference type="EMBL" id="JAPUFD010000008">
    <property type="protein sequence ID" value="MDI1489007.1"/>
    <property type="molecule type" value="Genomic_DNA"/>
</dbReference>
<feature type="region of interest" description="Disordered" evidence="1">
    <location>
        <begin position="410"/>
        <end position="505"/>
    </location>
</feature>
<feature type="compositionally biased region" description="Low complexity" evidence="1">
    <location>
        <begin position="410"/>
        <end position="420"/>
    </location>
</feature>
<protein>
    <submittedName>
        <fullName evidence="2">Uncharacterized protein</fullName>
    </submittedName>
</protein>
<organism evidence="2 3">
    <name type="scientific">Ramalina farinacea</name>
    <dbReference type="NCBI Taxonomy" id="258253"/>
    <lineage>
        <taxon>Eukaryota</taxon>
        <taxon>Fungi</taxon>
        <taxon>Dikarya</taxon>
        <taxon>Ascomycota</taxon>
        <taxon>Pezizomycotina</taxon>
        <taxon>Lecanoromycetes</taxon>
        <taxon>OSLEUM clade</taxon>
        <taxon>Lecanoromycetidae</taxon>
        <taxon>Lecanorales</taxon>
        <taxon>Lecanorineae</taxon>
        <taxon>Ramalinaceae</taxon>
        <taxon>Ramalina</taxon>
    </lineage>
</organism>
<feature type="region of interest" description="Disordered" evidence="1">
    <location>
        <begin position="1"/>
        <end position="23"/>
    </location>
</feature>
<feature type="region of interest" description="Disordered" evidence="1">
    <location>
        <begin position="137"/>
        <end position="257"/>
    </location>
</feature>
<feature type="region of interest" description="Disordered" evidence="1">
    <location>
        <begin position="290"/>
        <end position="379"/>
    </location>
</feature>
<feature type="compositionally biased region" description="Acidic residues" evidence="1">
    <location>
        <begin position="448"/>
        <end position="458"/>
    </location>
</feature>
<feature type="compositionally biased region" description="Polar residues" evidence="1">
    <location>
        <begin position="65"/>
        <end position="74"/>
    </location>
</feature>
<evidence type="ECO:0000313" key="2">
    <source>
        <dbReference type="EMBL" id="MDI1489007.1"/>
    </source>
</evidence>
<feature type="compositionally biased region" description="Gly residues" evidence="1">
    <location>
        <begin position="421"/>
        <end position="430"/>
    </location>
</feature>
<reference evidence="2" key="1">
    <citation type="journal article" date="2023" name="Genome Biol. Evol.">
        <title>First Whole Genome Sequence and Flow Cytometry Genome Size Data for the Lichen-Forming Fungus Ramalina farinacea (Ascomycota).</title>
        <authorList>
            <person name="Llewellyn T."/>
            <person name="Mian S."/>
            <person name="Hill R."/>
            <person name="Leitch I.J."/>
            <person name="Gaya E."/>
        </authorList>
    </citation>
    <scope>NUCLEOTIDE SEQUENCE</scope>
    <source>
        <strain evidence="2">LIQ254RAFAR</strain>
    </source>
</reference>
<proteinExistence type="predicted"/>
<feature type="compositionally biased region" description="Basic and acidic residues" evidence="1">
    <location>
        <begin position="146"/>
        <end position="162"/>
    </location>
</feature>
<evidence type="ECO:0000256" key="1">
    <source>
        <dbReference type="SAM" id="MobiDB-lite"/>
    </source>
</evidence>
<feature type="region of interest" description="Disordered" evidence="1">
    <location>
        <begin position="262"/>
        <end position="281"/>
    </location>
</feature>
<name>A0AA43QNB6_9LECA</name>
<feature type="compositionally biased region" description="Polar residues" evidence="1">
    <location>
        <begin position="82"/>
        <end position="101"/>
    </location>
</feature>
<evidence type="ECO:0000313" key="3">
    <source>
        <dbReference type="Proteomes" id="UP001161017"/>
    </source>
</evidence>
<sequence>MDRELLEELSPAANAPNTSSASASDLITAALESKRKQVDAEIFAFKTLKDKEYAEYERQLRKTKTPTSPSSPIESNVEAEANSKSSAVNRSHSPTPTTVASEISERSRITHHRTKSNDRRLGRQTRTAQQALMQAFGGTAVSQPIRQERGEASQTDKQREWEGVFTPGYLSLIDGNGHTASDQPSSSTHSLTTPSTAMESTQVAASDPTPSPTTTAHLQPQPQPLSSSAPTRSPTHTHTPPSLDLGPHNRSDSTNSVLSAGSLRSSLKDANPKQPKSPKRVLFSIDDGVLVSPSTSPALSRKANASALSDERVSNAADVDGGSDSSASLGGGRESVLDFGIGIPRAKRKNRRKERSRSSEGSGEERGRGRDGSGLEGFGVSEGRGFMDLVKGWETPISAGDAAAAQGALRSNGLGTTPGPLGFGGQGSGLTKGFAAGDDQGGSRLGDDDLFAFDEEISGNDAYGKGKDAAGDEVKKEADHVEEDGPEAEKSLTGTSPHAGSLPIEIKWSQRRGILDDG</sequence>
<feature type="compositionally biased region" description="Low complexity" evidence="1">
    <location>
        <begin position="314"/>
        <end position="328"/>
    </location>
</feature>
<feature type="compositionally biased region" description="Basic and acidic residues" evidence="1">
    <location>
        <begin position="363"/>
        <end position="373"/>
    </location>
</feature>
<keyword evidence="3" id="KW-1185">Reference proteome</keyword>
<dbReference type="AlphaFoldDB" id="A0AA43QNB6"/>
<feature type="compositionally biased region" description="Low complexity" evidence="1">
    <location>
        <begin position="184"/>
        <end position="196"/>
    </location>
</feature>
<feature type="compositionally biased region" description="Basic and acidic residues" evidence="1">
    <location>
        <begin position="464"/>
        <end position="479"/>
    </location>
</feature>
<gene>
    <name evidence="2" type="ORF">OHK93_008284</name>
</gene>
<feature type="compositionally biased region" description="Low complexity" evidence="1">
    <location>
        <begin position="10"/>
        <end position="23"/>
    </location>
</feature>
<dbReference type="Proteomes" id="UP001161017">
    <property type="component" value="Unassembled WGS sequence"/>
</dbReference>
<comment type="caution">
    <text evidence="2">The sequence shown here is derived from an EMBL/GenBank/DDBJ whole genome shotgun (WGS) entry which is preliminary data.</text>
</comment>